<proteinExistence type="predicted"/>
<accession>A0ABS0CQS1</accession>
<gene>
    <name evidence="1" type="ORF">IU459_06040</name>
</gene>
<reference evidence="1 2" key="1">
    <citation type="submission" date="2020-10" db="EMBL/GenBank/DDBJ databases">
        <title>Identification of Nocardia species via Next-generation sequencing and recognition of intraspecies genetic diversity.</title>
        <authorList>
            <person name="Li P."/>
            <person name="Li P."/>
            <person name="Lu B."/>
        </authorList>
    </citation>
    <scope>NUCLEOTIDE SEQUENCE [LARGE SCALE GENOMIC DNA]</scope>
    <source>
        <strain evidence="1 2">BJ06-0157</strain>
    </source>
</reference>
<protein>
    <submittedName>
        <fullName evidence="1">Uncharacterized protein</fullName>
    </submittedName>
</protein>
<name>A0ABS0CQS1_9NOCA</name>
<sequence length="76" mass="8806">MRLLLATGQRALDVRKDVYDDFGACVDRGNENRAWGFSTRSGWYNEGGRSATNWPYSADEYWRRTQHIDPADYDIA</sequence>
<dbReference type="EMBL" id="JADLQX010000003">
    <property type="protein sequence ID" value="MBF6297103.1"/>
    <property type="molecule type" value="Genomic_DNA"/>
</dbReference>
<keyword evidence="2" id="KW-1185">Reference proteome</keyword>
<evidence type="ECO:0000313" key="2">
    <source>
        <dbReference type="Proteomes" id="UP000702209"/>
    </source>
</evidence>
<dbReference type="RefSeq" id="WP_195128453.1">
    <property type="nucleotide sequence ID" value="NZ_JADLQX010000003.1"/>
</dbReference>
<dbReference type="Proteomes" id="UP000702209">
    <property type="component" value="Unassembled WGS sequence"/>
</dbReference>
<organism evidence="1 2">
    <name type="scientific">Nocardia amamiensis</name>
    <dbReference type="NCBI Taxonomy" id="404578"/>
    <lineage>
        <taxon>Bacteria</taxon>
        <taxon>Bacillati</taxon>
        <taxon>Actinomycetota</taxon>
        <taxon>Actinomycetes</taxon>
        <taxon>Mycobacteriales</taxon>
        <taxon>Nocardiaceae</taxon>
        <taxon>Nocardia</taxon>
    </lineage>
</organism>
<comment type="caution">
    <text evidence="1">The sequence shown here is derived from an EMBL/GenBank/DDBJ whole genome shotgun (WGS) entry which is preliminary data.</text>
</comment>
<evidence type="ECO:0000313" key="1">
    <source>
        <dbReference type="EMBL" id="MBF6297103.1"/>
    </source>
</evidence>